<keyword evidence="1" id="KW-1133">Transmembrane helix</keyword>
<feature type="transmembrane region" description="Helical" evidence="1">
    <location>
        <begin position="20"/>
        <end position="43"/>
    </location>
</feature>
<proteinExistence type="predicted"/>
<organism evidence="2 3">
    <name type="scientific">Mycolicibacterium brumae</name>
    <dbReference type="NCBI Taxonomy" id="85968"/>
    <lineage>
        <taxon>Bacteria</taxon>
        <taxon>Bacillati</taxon>
        <taxon>Actinomycetota</taxon>
        <taxon>Actinomycetes</taxon>
        <taxon>Mycobacteriales</taxon>
        <taxon>Mycobacteriaceae</taxon>
        <taxon>Mycolicibacterium</taxon>
    </lineage>
</organism>
<dbReference type="STRING" id="85968.GCA_900073015_00219"/>
<feature type="transmembrane region" description="Helical" evidence="1">
    <location>
        <begin position="55"/>
        <end position="88"/>
    </location>
</feature>
<keyword evidence="1" id="KW-0812">Transmembrane</keyword>
<name>A0A2G5PAL4_9MYCO</name>
<comment type="caution">
    <text evidence="2">The sequence shown here is derived from an EMBL/GenBank/DDBJ whole genome shotgun (WGS) entry which is preliminary data.</text>
</comment>
<sequence>MIDYPKFPQVRVVKPTERSVVRSMLAAAVLVWLTVSVWALIAHAADYAPVGLKQWAGLVLSALFIGGPLYTFIYAVYTVPVAIALGLLGSRLQFGTSTGAPRTK</sequence>
<keyword evidence="3" id="KW-1185">Reference proteome</keyword>
<evidence type="ECO:0000313" key="2">
    <source>
        <dbReference type="EMBL" id="PIB75110.1"/>
    </source>
</evidence>
<evidence type="ECO:0000313" key="3">
    <source>
        <dbReference type="Proteomes" id="UP000230551"/>
    </source>
</evidence>
<evidence type="ECO:0000256" key="1">
    <source>
        <dbReference type="SAM" id="Phobius"/>
    </source>
</evidence>
<keyword evidence="1" id="KW-0472">Membrane</keyword>
<protein>
    <submittedName>
        <fullName evidence="2">Uncharacterized protein</fullName>
    </submittedName>
</protein>
<reference evidence="2 3" key="1">
    <citation type="journal article" date="2017" name="Infect. Genet. Evol.">
        <title>The new phylogeny of the genus Mycobacterium: The old and the news.</title>
        <authorList>
            <person name="Tortoli E."/>
            <person name="Fedrizzi T."/>
            <person name="Meehan C.J."/>
            <person name="Trovato A."/>
            <person name="Grottola A."/>
            <person name="Giacobazzi E."/>
            <person name="Serpini G.F."/>
            <person name="Tagliazucchi S."/>
            <person name="Fabio A."/>
            <person name="Bettua C."/>
            <person name="Bertorelli R."/>
            <person name="Frascaro F."/>
            <person name="De Sanctis V."/>
            <person name="Pecorari M."/>
            <person name="Jousson O."/>
            <person name="Segata N."/>
            <person name="Cirillo D.M."/>
        </authorList>
    </citation>
    <scope>NUCLEOTIDE SEQUENCE [LARGE SCALE GENOMIC DNA]</scope>
    <source>
        <strain evidence="2 3">CIP1034565</strain>
    </source>
</reference>
<dbReference type="Proteomes" id="UP000230551">
    <property type="component" value="Unassembled WGS sequence"/>
</dbReference>
<dbReference type="AlphaFoldDB" id="A0A2G5PAL4"/>
<accession>A0A2G5PAL4</accession>
<gene>
    <name evidence="2" type="ORF">CQY22_010950</name>
</gene>
<dbReference type="RefSeq" id="WP_090585028.1">
    <property type="nucleotide sequence ID" value="NZ_CP104302.1"/>
</dbReference>
<dbReference type="EMBL" id="PDCN02000012">
    <property type="protein sequence ID" value="PIB75110.1"/>
    <property type="molecule type" value="Genomic_DNA"/>
</dbReference>